<dbReference type="Proteomes" id="UP001597273">
    <property type="component" value="Unassembled WGS sequence"/>
</dbReference>
<evidence type="ECO:0000259" key="1">
    <source>
        <dbReference type="Pfam" id="PF13480"/>
    </source>
</evidence>
<feature type="domain" description="BioF2-like acetyltransferase" evidence="1">
    <location>
        <begin position="154"/>
        <end position="270"/>
    </location>
</feature>
<accession>A0ABW4QEJ5</accession>
<keyword evidence="2" id="KW-0012">Acyltransferase</keyword>
<dbReference type="InterPro" id="IPR038740">
    <property type="entry name" value="BioF2-like_GNAT_dom"/>
</dbReference>
<comment type="caution">
    <text evidence="2">The sequence shown here is derived from an EMBL/GenBank/DDBJ whole genome shotgun (WGS) entry which is preliminary data.</text>
</comment>
<dbReference type="Pfam" id="PF13480">
    <property type="entry name" value="Acetyltransf_6"/>
    <property type="match status" value="1"/>
</dbReference>
<dbReference type="GO" id="GO:0016746">
    <property type="term" value="F:acyltransferase activity"/>
    <property type="evidence" value="ECO:0007669"/>
    <property type="project" value="UniProtKB-KW"/>
</dbReference>
<gene>
    <name evidence="2" type="ORF">ACFSDB_03565</name>
</gene>
<evidence type="ECO:0000313" key="3">
    <source>
        <dbReference type="Proteomes" id="UP001597273"/>
    </source>
</evidence>
<organism evidence="2 3">
    <name type="scientific">Planococcus chinensis</name>
    <dbReference type="NCBI Taxonomy" id="272917"/>
    <lineage>
        <taxon>Bacteria</taxon>
        <taxon>Bacillati</taxon>
        <taxon>Bacillota</taxon>
        <taxon>Bacilli</taxon>
        <taxon>Bacillales</taxon>
        <taxon>Caryophanaceae</taxon>
        <taxon>Planococcus</taxon>
    </lineage>
</organism>
<keyword evidence="2" id="KW-0808">Transferase</keyword>
<keyword evidence="3" id="KW-1185">Reference proteome</keyword>
<protein>
    <submittedName>
        <fullName evidence="2">GNAT family N-acetyltransferase</fullName>
        <ecNumber evidence="2">2.3.1.-</ecNumber>
    </submittedName>
</protein>
<reference evidence="3" key="1">
    <citation type="journal article" date="2019" name="Int. J. Syst. Evol. Microbiol.">
        <title>The Global Catalogue of Microorganisms (GCM) 10K type strain sequencing project: providing services to taxonomists for standard genome sequencing and annotation.</title>
        <authorList>
            <consortium name="The Broad Institute Genomics Platform"/>
            <consortium name="The Broad Institute Genome Sequencing Center for Infectious Disease"/>
            <person name="Wu L."/>
            <person name="Ma J."/>
        </authorList>
    </citation>
    <scope>NUCLEOTIDE SEQUENCE [LARGE SCALE GENOMIC DNA]</scope>
    <source>
        <strain evidence="3">CGMCC 1.15475</strain>
    </source>
</reference>
<evidence type="ECO:0000313" key="2">
    <source>
        <dbReference type="EMBL" id="MFD1861989.1"/>
    </source>
</evidence>
<dbReference type="SUPFAM" id="SSF55729">
    <property type="entry name" value="Acyl-CoA N-acyltransferases (Nat)"/>
    <property type="match status" value="1"/>
</dbReference>
<sequence length="331" mass="37267">MRDLFFNQPGGRSYETVGDGACEVFEFQHSKGTVKHTFLKREIAVKVDGETYYDLVTPLMYGGPVISGCSEGDKWELVDEFQWAFQSYCEENNIICEFVRFHPVRSNVLDFVGYYDIDYAGEGFATDLASFKSPEHVEFSEPFKSMIRNGLCAGVEYSVSTEPAQFEKFKRFYLALSKHASSIGPDDLDGPYFNKCMESLGGKLVVVEATYKRITIGMSLSFIDENEICCHLALTLPEFESLSPAHVMQYGLTLWGKTHGFERIHLGSANPKEGLYLYKKQFALNTSFRQCVGSKVWNPEVYRRVCAGDGVVFLPGFWAKGTGSLNGTEKH</sequence>
<name>A0ABW4QEJ5_9BACL</name>
<dbReference type="EMBL" id="JBHUFW010000004">
    <property type="protein sequence ID" value="MFD1861989.1"/>
    <property type="molecule type" value="Genomic_DNA"/>
</dbReference>
<dbReference type="Gene3D" id="3.40.630.30">
    <property type="match status" value="1"/>
</dbReference>
<dbReference type="EC" id="2.3.1.-" evidence="2"/>
<proteinExistence type="predicted"/>
<dbReference type="RefSeq" id="WP_204890957.1">
    <property type="nucleotide sequence ID" value="NZ_JBHUFW010000004.1"/>
</dbReference>
<dbReference type="InterPro" id="IPR016181">
    <property type="entry name" value="Acyl_CoA_acyltransferase"/>
</dbReference>